<evidence type="ECO:0000313" key="1">
    <source>
        <dbReference type="EMBL" id="KAI9507865.1"/>
    </source>
</evidence>
<accession>A0ACC0U8K1</accession>
<organism evidence="1 2">
    <name type="scientific">Russula earlei</name>
    <dbReference type="NCBI Taxonomy" id="71964"/>
    <lineage>
        <taxon>Eukaryota</taxon>
        <taxon>Fungi</taxon>
        <taxon>Dikarya</taxon>
        <taxon>Basidiomycota</taxon>
        <taxon>Agaricomycotina</taxon>
        <taxon>Agaricomycetes</taxon>
        <taxon>Russulales</taxon>
        <taxon>Russulaceae</taxon>
        <taxon>Russula</taxon>
    </lineage>
</organism>
<protein>
    <submittedName>
        <fullName evidence="1">Uncharacterized protein</fullName>
    </submittedName>
</protein>
<proteinExistence type="predicted"/>
<keyword evidence="2" id="KW-1185">Reference proteome</keyword>
<gene>
    <name evidence="1" type="ORF">F5148DRAFT_49798</name>
</gene>
<sequence>MVTLGDLPGLEFSGADLERYAELYEKGAECWSRSTMEEWLAGANDIMAKFSDLLDIIKEHMSSKVNLYRSLHTKLADEYNSLEQRTTELRDASQALVRDTGNIGGGLDSNNLSDHPYES</sequence>
<name>A0ACC0U8K1_9AGAM</name>
<reference evidence="1" key="1">
    <citation type="submission" date="2021-03" db="EMBL/GenBank/DDBJ databases">
        <title>Evolutionary priming and transition to the ectomycorrhizal habit in an iconic lineage of mushroom-forming fungi: is preadaptation a requirement?</title>
        <authorList>
            <consortium name="DOE Joint Genome Institute"/>
            <person name="Looney B.P."/>
            <person name="Miyauchi S."/>
            <person name="Morin E."/>
            <person name="Drula E."/>
            <person name="Courty P.E."/>
            <person name="Chicoki N."/>
            <person name="Fauchery L."/>
            <person name="Kohler A."/>
            <person name="Kuo A."/>
            <person name="LaButti K."/>
            <person name="Pangilinan J."/>
            <person name="Lipzen A."/>
            <person name="Riley R."/>
            <person name="Andreopoulos W."/>
            <person name="He G."/>
            <person name="Johnson J."/>
            <person name="Barry K.W."/>
            <person name="Grigoriev I.V."/>
            <person name="Nagy L."/>
            <person name="Hibbett D."/>
            <person name="Henrissat B."/>
            <person name="Matheny P.B."/>
            <person name="Labbe J."/>
            <person name="Martin A.F."/>
        </authorList>
    </citation>
    <scope>NUCLEOTIDE SEQUENCE</scope>
    <source>
        <strain evidence="1">BPL698</strain>
    </source>
</reference>
<comment type="caution">
    <text evidence="1">The sequence shown here is derived from an EMBL/GenBank/DDBJ whole genome shotgun (WGS) entry which is preliminary data.</text>
</comment>
<dbReference type="EMBL" id="JAGFNK010000109">
    <property type="protein sequence ID" value="KAI9507865.1"/>
    <property type="molecule type" value="Genomic_DNA"/>
</dbReference>
<evidence type="ECO:0000313" key="2">
    <source>
        <dbReference type="Proteomes" id="UP001207468"/>
    </source>
</evidence>
<dbReference type="Proteomes" id="UP001207468">
    <property type="component" value="Unassembled WGS sequence"/>
</dbReference>